<dbReference type="AlphaFoldDB" id="A0A5C1DEZ3"/>
<dbReference type="EMBL" id="CP043473">
    <property type="protein sequence ID" value="QEL55083.1"/>
    <property type="molecule type" value="Genomic_DNA"/>
</dbReference>
<dbReference type="KEGG" id="chrm:FYK34_05630"/>
<gene>
    <name evidence="2" type="ORF">FYK34_05630</name>
</gene>
<feature type="compositionally biased region" description="Low complexity" evidence="1">
    <location>
        <begin position="27"/>
        <end position="47"/>
    </location>
</feature>
<evidence type="ECO:0000313" key="2">
    <source>
        <dbReference type="EMBL" id="QEL55083.1"/>
    </source>
</evidence>
<evidence type="ECO:0000256" key="1">
    <source>
        <dbReference type="SAM" id="MobiDB-lite"/>
    </source>
</evidence>
<name>A0A5C1DEZ3_9NEIS</name>
<dbReference type="Proteomes" id="UP000322079">
    <property type="component" value="Chromosome"/>
</dbReference>
<protein>
    <submittedName>
        <fullName evidence="2">Uncharacterized protein</fullName>
    </submittedName>
</protein>
<feature type="region of interest" description="Disordered" evidence="1">
    <location>
        <begin position="1"/>
        <end position="47"/>
    </location>
</feature>
<reference evidence="2 3" key="1">
    <citation type="submission" date="2019-08" db="EMBL/GenBank/DDBJ databases">
        <title>Chromobacterium paludis, a novel bacterium isolated from a Maryland marsh pond.</title>
        <authorList>
            <person name="Blackburn M.B."/>
            <person name="Gundersen-Rindal D.E."/>
        </authorList>
    </citation>
    <scope>NUCLEOTIDE SEQUENCE [LARGE SCALE GENOMIC DNA]</scope>
    <source>
        <strain evidence="3">IIBBL 257-1</strain>
    </source>
</reference>
<accession>A0A5C1DEZ3</accession>
<proteinExistence type="predicted"/>
<sequence length="64" mass="5977">MHVPHRTRSRAEPAGHAGLRRGGGSRAGAAAASQALAGNGAPAGSAAGAGAVLPAISRAVAAAR</sequence>
<keyword evidence="3" id="KW-1185">Reference proteome</keyword>
<evidence type="ECO:0000313" key="3">
    <source>
        <dbReference type="Proteomes" id="UP000322079"/>
    </source>
</evidence>
<organism evidence="2 3">
    <name type="scientific">Chromobacterium paludis</name>
    <dbReference type="NCBI Taxonomy" id="2605945"/>
    <lineage>
        <taxon>Bacteria</taxon>
        <taxon>Pseudomonadati</taxon>
        <taxon>Pseudomonadota</taxon>
        <taxon>Betaproteobacteria</taxon>
        <taxon>Neisseriales</taxon>
        <taxon>Chromobacteriaceae</taxon>
        <taxon>Chromobacterium</taxon>
    </lineage>
</organism>